<dbReference type="AlphaFoldDB" id="J3NQQ6"/>
<evidence type="ECO:0000313" key="1">
    <source>
        <dbReference type="EMBL" id="EJT78512.1"/>
    </source>
</evidence>
<dbReference type="Proteomes" id="UP000006039">
    <property type="component" value="Unassembled WGS sequence"/>
</dbReference>
<dbReference type="HOGENOM" id="CLU_2073309_0_0_1"/>
<keyword evidence="3" id="KW-1185">Reference proteome</keyword>
<evidence type="ECO:0000313" key="3">
    <source>
        <dbReference type="Proteomes" id="UP000006039"/>
    </source>
</evidence>
<dbReference type="GeneID" id="20344070"/>
<sequence>MGRSRLGCYNEEQPLDRGLGQLQQHYHLVAVGIVACPPNLLRWRYIQRAGVGNVCQQDPLPGYCQMQRLYLLDRPRLGPHHRHAHRFQRVRLGICYIAANEARGQHVDVWVPRRARHF</sequence>
<dbReference type="EnsemblFungi" id="EJT78512">
    <property type="protein sequence ID" value="EJT78512"/>
    <property type="gene ID" value="GGTG_03612"/>
</dbReference>
<reference evidence="1" key="3">
    <citation type="submission" date="2010-09" db="EMBL/GenBank/DDBJ databases">
        <title>Annotation of Gaeumannomyces graminis var. tritici R3-111a-1.</title>
        <authorList>
            <consortium name="The Broad Institute Genome Sequencing Platform"/>
            <person name="Ma L.-J."/>
            <person name="Dead R."/>
            <person name="Young S.K."/>
            <person name="Zeng Q."/>
            <person name="Gargeya S."/>
            <person name="Fitzgerald M."/>
            <person name="Haas B."/>
            <person name="Abouelleil A."/>
            <person name="Alvarado L."/>
            <person name="Arachchi H.M."/>
            <person name="Berlin A."/>
            <person name="Brown A."/>
            <person name="Chapman S.B."/>
            <person name="Chen Z."/>
            <person name="Dunbar C."/>
            <person name="Freedman E."/>
            <person name="Gearin G."/>
            <person name="Gellesch M."/>
            <person name="Goldberg J."/>
            <person name="Griggs A."/>
            <person name="Gujja S."/>
            <person name="Heiman D."/>
            <person name="Howarth C."/>
            <person name="Larson L."/>
            <person name="Lui A."/>
            <person name="MacDonald P.J.P."/>
            <person name="Mehta T."/>
            <person name="Montmayeur A."/>
            <person name="Murphy C."/>
            <person name="Neiman D."/>
            <person name="Pearson M."/>
            <person name="Priest M."/>
            <person name="Roberts A."/>
            <person name="Saif S."/>
            <person name="Shea T."/>
            <person name="Shenoy N."/>
            <person name="Sisk P."/>
            <person name="Stolte C."/>
            <person name="Sykes S."/>
            <person name="Yandava C."/>
            <person name="Wortman J."/>
            <person name="Nusbaum C."/>
            <person name="Birren B."/>
        </authorList>
    </citation>
    <scope>NUCLEOTIDE SEQUENCE</scope>
    <source>
        <strain evidence="1">R3-111a-1</strain>
    </source>
</reference>
<dbReference type="EMBL" id="GL385396">
    <property type="protein sequence ID" value="EJT78512.1"/>
    <property type="molecule type" value="Genomic_DNA"/>
</dbReference>
<gene>
    <name evidence="2" type="primary">20344070</name>
    <name evidence="1" type="ORF">GGTG_03612</name>
</gene>
<name>J3NQQ6_GAET3</name>
<reference evidence="2" key="5">
    <citation type="submission" date="2018-04" db="UniProtKB">
        <authorList>
            <consortium name="EnsemblFungi"/>
        </authorList>
    </citation>
    <scope>IDENTIFICATION</scope>
    <source>
        <strain evidence="2">R3-111a-1</strain>
    </source>
</reference>
<reference evidence="1" key="2">
    <citation type="submission" date="2010-07" db="EMBL/GenBank/DDBJ databases">
        <authorList>
            <consortium name="The Broad Institute Genome Sequencing Platform"/>
            <consortium name="Broad Institute Genome Sequencing Center for Infectious Disease"/>
            <person name="Ma L.-J."/>
            <person name="Dead R."/>
            <person name="Young S."/>
            <person name="Zeng Q."/>
            <person name="Koehrsen M."/>
            <person name="Alvarado L."/>
            <person name="Berlin A."/>
            <person name="Chapman S.B."/>
            <person name="Chen Z."/>
            <person name="Freedman E."/>
            <person name="Gellesch M."/>
            <person name="Goldberg J."/>
            <person name="Griggs A."/>
            <person name="Gujja S."/>
            <person name="Heilman E.R."/>
            <person name="Heiman D."/>
            <person name="Hepburn T."/>
            <person name="Howarth C."/>
            <person name="Jen D."/>
            <person name="Larson L."/>
            <person name="Mehta T."/>
            <person name="Neiman D."/>
            <person name="Pearson M."/>
            <person name="Roberts A."/>
            <person name="Saif S."/>
            <person name="Shea T."/>
            <person name="Shenoy N."/>
            <person name="Sisk P."/>
            <person name="Stolte C."/>
            <person name="Sykes S."/>
            <person name="Walk T."/>
            <person name="White J."/>
            <person name="Yandava C."/>
            <person name="Haas B."/>
            <person name="Nusbaum C."/>
            <person name="Birren B."/>
        </authorList>
    </citation>
    <scope>NUCLEOTIDE SEQUENCE</scope>
    <source>
        <strain evidence="1">R3-111a-1</strain>
    </source>
</reference>
<protein>
    <submittedName>
        <fullName evidence="1 2">Uncharacterized protein</fullName>
    </submittedName>
</protein>
<dbReference type="RefSeq" id="XP_009219657.1">
    <property type="nucleotide sequence ID" value="XM_009221393.1"/>
</dbReference>
<organism evidence="1">
    <name type="scientific">Gaeumannomyces tritici (strain R3-111a-1)</name>
    <name type="common">Wheat and barley take-all root rot fungus</name>
    <name type="synonym">Gaeumannomyces graminis var. tritici</name>
    <dbReference type="NCBI Taxonomy" id="644352"/>
    <lineage>
        <taxon>Eukaryota</taxon>
        <taxon>Fungi</taxon>
        <taxon>Dikarya</taxon>
        <taxon>Ascomycota</taxon>
        <taxon>Pezizomycotina</taxon>
        <taxon>Sordariomycetes</taxon>
        <taxon>Sordariomycetidae</taxon>
        <taxon>Magnaporthales</taxon>
        <taxon>Magnaporthaceae</taxon>
        <taxon>Gaeumannomyces</taxon>
    </lineage>
</organism>
<dbReference type="VEuPathDB" id="FungiDB:GGTG_03612"/>
<accession>J3NQQ6</accession>
<reference evidence="2" key="4">
    <citation type="journal article" date="2015" name="G3 (Bethesda)">
        <title>Genome sequences of three phytopathogenic species of the Magnaporthaceae family of fungi.</title>
        <authorList>
            <person name="Okagaki L.H."/>
            <person name="Nunes C.C."/>
            <person name="Sailsbery J."/>
            <person name="Clay B."/>
            <person name="Brown D."/>
            <person name="John T."/>
            <person name="Oh Y."/>
            <person name="Young N."/>
            <person name="Fitzgerald M."/>
            <person name="Haas B.J."/>
            <person name="Zeng Q."/>
            <person name="Young S."/>
            <person name="Adiconis X."/>
            <person name="Fan L."/>
            <person name="Levin J.Z."/>
            <person name="Mitchell T.K."/>
            <person name="Okubara P.A."/>
            <person name="Farman M.L."/>
            <person name="Kohn L.M."/>
            <person name="Birren B."/>
            <person name="Ma L.-J."/>
            <person name="Dean R.A."/>
        </authorList>
    </citation>
    <scope>NUCLEOTIDE SEQUENCE</scope>
    <source>
        <strain evidence="2">R3-111a-1</strain>
    </source>
</reference>
<proteinExistence type="predicted"/>
<reference evidence="3" key="1">
    <citation type="submission" date="2010-07" db="EMBL/GenBank/DDBJ databases">
        <title>The genome sequence of Gaeumannomyces graminis var. tritici strain R3-111a-1.</title>
        <authorList>
            <consortium name="The Broad Institute Genome Sequencing Platform"/>
            <person name="Ma L.-J."/>
            <person name="Dead R."/>
            <person name="Young S."/>
            <person name="Zeng Q."/>
            <person name="Koehrsen M."/>
            <person name="Alvarado L."/>
            <person name="Berlin A."/>
            <person name="Chapman S.B."/>
            <person name="Chen Z."/>
            <person name="Freedman E."/>
            <person name="Gellesch M."/>
            <person name="Goldberg J."/>
            <person name="Griggs A."/>
            <person name="Gujja S."/>
            <person name="Heilman E.R."/>
            <person name="Heiman D."/>
            <person name="Hepburn T."/>
            <person name="Howarth C."/>
            <person name="Jen D."/>
            <person name="Larson L."/>
            <person name="Mehta T."/>
            <person name="Neiman D."/>
            <person name="Pearson M."/>
            <person name="Roberts A."/>
            <person name="Saif S."/>
            <person name="Shea T."/>
            <person name="Shenoy N."/>
            <person name="Sisk P."/>
            <person name="Stolte C."/>
            <person name="Sykes S."/>
            <person name="Walk T."/>
            <person name="White J."/>
            <person name="Yandava C."/>
            <person name="Haas B."/>
            <person name="Nusbaum C."/>
            <person name="Birren B."/>
        </authorList>
    </citation>
    <scope>NUCLEOTIDE SEQUENCE [LARGE SCALE GENOMIC DNA]</scope>
    <source>
        <strain evidence="3">R3-111a-1</strain>
    </source>
</reference>
<evidence type="ECO:0000313" key="2">
    <source>
        <dbReference type="EnsemblFungi" id="EJT78512"/>
    </source>
</evidence>